<name>A0A833JA18_9HYPH</name>
<keyword evidence="1" id="KW-1188">Viral release from host cell</keyword>
<dbReference type="InterPro" id="IPR035421">
    <property type="entry name" value="Terminase_6C"/>
</dbReference>
<dbReference type="Gene3D" id="3.40.50.300">
    <property type="entry name" value="P-loop containing nucleotide triphosphate hydrolases"/>
    <property type="match status" value="1"/>
</dbReference>
<comment type="caution">
    <text evidence="3">The sequence shown here is derived from an EMBL/GenBank/DDBJ whole genome shotgun (WGS) entry which is preliminary data.</text>
</comment>
<dbReference type="AlphaFoldDB" id="A0A833JA18"/>
<evidence type="ECO:0000259" key="2">
    <source>
        <dbReference type="Pfam" id="PF17289"/>
    </source>
</evidence>
<feature type="domain" description="Terminase large subunit gp17-like C-terminal" evidence="2">
    <location>
        <begin position="242"/>
        <end position="382"/>
    </location>
</feature>
<dbReference type="EMBL" id="WEKV01000001">
    <property type="protein sequence ID" value="KAB7788028.1"/>
    <property type="molecule type" value="Genomic_DNA"/>
</dbReference>
<proteinExistence type="predicted"/>
<reference evidence="3 4" key="1">
    <citation type="submission" date="2019-10" db="EMBL/GenBank/DDBJ databases">
        <title>Draft Genome Sequence of the Caffeine Degrading Methylotroph Methylorubrum populi PINKEL.</title>
        <authorList>
            <person name="Dawson S.C."/>
            <person name="Zhang X."/>
            <person name="Wright M.E."/>
            <person name="Sharma G."/>
            <person name="Langner J.T."/>
            <person name="Ditty J.L."/>
            <person name="Subuyuj G.A."/>
        </authorList>
    </citation>
    <scope>NUCLEOTIDE SEQUENCE [LARGE SCALE GENOMIC DNA]</scope>
    <source>
        <strain evidence="3 4">Pinkel</strain>
    </source>
</reference>
<dbReference type="Gene3D" id="3.30.420.240">
    <property type="match status" value="1"/>
</dbReference>
<evidence type="ECO:0000313" key="3">
    <source>
        <dbReference type="EMBL" id="KAB7788028.1"/>
    </source>
</evidence>
<dbReference type="InterPro" id="IPR027417">
    <property type="entry name" value="P-loop_NTPase"/>
</dbReference>
<evidence type="ECO:0000256" key="1">
    <source>
        <dbReference type="ARBA" id="ARBA00022612"/>
    </source>
</evidence>
<dbReference type="Proteomes" id="UP000469949">
    <property type="component" value="Unassembled WGS sequence"/>
</dbReference>
<protein>
    <recommendedName>
        <fullName evidence="2">Terminase large subunit gp17-like C-terminal domain-containing protein</fullName>
    </recommendedName>
</protein>
<dbReference type="RefSeq" id="WP_193316338.1">
    <property type="nucleotide sequence ID" value="NZ_WEKV01000001.1"/>
</dbReference>
<organism evidence="3 4">
    <name type="scientific">Methylorubrum populi</name>
    <dbReference type="NCBI Taxonomy" id="223967"/>
    <lineage>
        <taxon>Bacteria</taxon>
        <taxon>Pseudomonadati</taxon>
        <taxon>Pseudomonadota</taxon>
        <taxon>Alphaproteobacteria</taxon>
        <taxon>Hyphomicrobiales</taxon>
        <taxon>Methylobacteriaceae</taxon>
        <taxon>Methylorubrum</taxon>
    </lineage>
</organism>
<dbReference type="Pfam" id="PF03237">
    <property type="entry name" value="Terminase_6N"/>
    <property type="match status" value="1"/>
</dbReference>
<sequence length="413" mass="46131">MSFEYERPWLAEYQQAALFGPERYGIVEGSTKCGKTAPCLIWLAEQCMFGGEGQNHWWVAPVYPQAEIAYKRMKRGLPRDIIKTHDTDKWIELPGSRRMWFKSAEKPDNLYGEDVYSAVIDEASRCREESWYAVRSTLTATRGPVRVIGNVKGRRNWAFALARKAEAGADGMSYRRITAFDAIQAGILSEEEIEQARADLPEAVFRELYLAEPSDDGGNPFGMAAIGSCVGPLSSGKPTSWGWDLAKSVDWTVGVALDEEGRVCRFERFQKPWDATMDRIAEVTGSVPALVDSTGVGDPILEMLQKRSGSHFEGFKFTSESKQRVMEGLAVAIQKQEIAFPDGPIRSELENFEYAYTRTGVRYEAPDGFHDDCVCALALAVSQKAHAKAPLRVSAEAVRRTAMLTPRRVSFRL</sequence>
<accession>A0A833JA18</accession>
<gene>
    <name evidence="3" type="ORF">F8B43_0033</name>
</gene>
<evidence type="ECO:0000313" key="4">
    <source>
        <dbReference type="Proteomes" id="UP000469949"/>
    </source>
</evidence>
<dbReference type="Pfam" id="PF17289">
    <property type="entry name" value="Terminase_6C"/>
    <property type="match status" value="1"/>
</dbReference>